<dbReference type="PANTHER" id="PTHR35596">
    <property type="entry name" value="DUF2263 DOMAIN-CONTAINING PROTEIN"/>
    <property type="match status" value="1"/>
</dbReference>
<feature type="region of interest" description="Disordered" evidence="1">
    <location>
        <begin position="1"/>
        <end position="34"/>
    </location>
</feature>
<dbReference type="Proteomes" id="UP001172673">
    <property type="component" value="Unassembled WGS sequence"/>
</dbReference>
<dbReference type="SUPFAM" id="SSF52949">
    <property type="entry name" value="Macro domain-like"/>
    <property type="match status" value="1"/>
</dbReference>
<dbReference type="NCBIfam" id="TIGR02452">
    <property type="entry name" value="TIGR02452 family protein"/>
    <property type="match status" value="1"/>
</dbReference>
<dbReference type="Pfam" id="PF10021">
    <property type="entry name" value="PARG_cat_microb"/>
    <property type="match status" value="1"/>
</dbReference>
<organism evidence="3 4">
    <name type="scientific">Cladophialophora chaetospira</name>
    <dbReference type="NCBI Taxonomy" id="386627"/>
    <lineage>
        <taxon>Eukaryota</taxon>
        <taxon>Fungi</taxon>
        <taxon>Dikarya</taxon>
        <taxon>Ascomycota</taxon>
        <taxon>Pezizomycotina</taxon>
        <taxon>Eurotiomycetes</taxon>
        <taxon>Chaetothyriomycetidae</taxon>
        <taxon>Chaetothyriales</taxon>
        <taxon>Herpotrichiellaceae</taxon>
        <taxon>Cladophialophora</taxon>
    </lineage>
</organism>
<dbReference type="AlphaFoldDB" id="A0AA38XDE4"/>
<name>A0AA38XDE4_9EURO</name>
<feature type="compositionally biased region" description="Polar residues" evidence="1">
    <location>
        <begin position="1"/>
        <end position="14"/>
    </location>
</feature>
<evidence type="ECO:0000259" key="2">
    <source>
        <dbReference type="Pfam" id="PF10021"/>
    </source>
</evidence>
<protein>
    <recommendedName>
        <fullName evidence="2">Microbial-type PARG catalytic domain-containing protein</fullName>
    </recommendedName>
</protein>
<dbReference type="PANTHER" id="PTHR35596:SF1">
    <property type="entry name" value="MICROBIAL-TYPE PARG CATALYTIC DOMAIN-CONTAINING PROTEIN"/>
    <property type="match status" value="1"/>
</dbReference>
<dbReference type="InterPro" id="IPR012664">
    <property type="entry name" value="CHP02452"/>
</dbReference>
<evidence type="ECO:0000313" key="3">
    <source>
        <dbReference type="EMBL" id="KAJ9611367.1"/>
    </source>
</evidence>
<dbReference type="InterPro" id="IPR043472">
    <property type="entry name" value="Macro_dom-like"/>
</dbReference>
<dbReference type="EMBL" id="JAPDRK010000006">
    <property type="protein sequence ID" value="KAJ9611367.1"/>
    <property type="molecule type" value="Genomic_DNA"/>
</dbReference>
<keyword evidence="4" id="KW-1185">Reference proteome</keyword>
<proteinExistence type="predicted"/>
<dbReference type="InterPro" id="IPR019261">
    <property type="entry name" value="PARG_cat_microbial"/>
</dbReference>
<sequence>MAPNNNRPRVTNNLPADRYQGRASFGQEPPEKDKRVVTAEDTLAKVPEVLRAMQVTHTQPRSVFYSTQLPPLDAGINPGHIRPNVKVLFGDTTVLARQLLGDRPDYRGKLAVLNCASDAELAGRWRHRYGTTQEDALCYSSTLWPELNQFKDKYPWRKVLQRDANNMGECAGIFSPDVVIFKDELAKDCEILRRKDWTTISMVSVAALACPPIVAVAQTSKRKEGAGELQLKLEKDVRSIQERWRMTLRMAGEHGKSVLLLAALGCGVWKCPPRQVAELLQECLAEPEFEGWFEEICVGIYDKEVCRTWAEVFPETDSRVDVHQAKCVRS</sequence>
<accession>A0AA38XDE4</accession>
<feature type="domain" description="Microbial-type PARG catalytic" evidence="2">
    <location>
        <begin position="76"/>
        <end position="183"/>
    </location>
</feature>
<evidence type="ECO:0000256" key="1">
    <source>
        <dbReference type="SAM" id="MobiDB-lite"/>
    </source>
</evidence>
<gene>
    <name evidence="3" type="ORF">H2200_004551</name>
</gene>
<reference evidence="3" key="1">
    <citation type="submission" date="2022-10" db="EMBL/GenBank/DDBJ databases">
        <title>Culturing micro-colonial fungi from biological soil crusts in the Mojave desert and describing Neophaeococcomyces mojavensis, and introducing the new genera and species Taxawa tesnikishii.</title>
        <authorList>
            <person name="Kurbessoian T."/>
            <person name="Stajich J.E."/>
        </authorList>
    </citation>
    <scope>NUCLEOTIDE SEQUENCE</scope>
    <source>
        <strain evidence="3">TK_41</strain>
    </source>
</reference>
<comment type="caution">
    <text evidence="3">The sequence shown here is derived from an EMBL/GenBank/DDBJ whole genome shotgun (WGS) entry which is preliminary data.</text>
</comment>
<evidence type="ECO:0000313" key="4">
    <source>
        <dbReference type="Proteomes" id="UP001172673"/>
    </source>
</evidence>
<dbReference type="Gene3D" id="3.40.220.10">
    <property type="entry name" value="Leucine Aminopeptidase, subunit E, domain 1"/>
    <property type="match status" value="1"/>
</dbReference>